<dbReference type="EMBL" id="MTEJ01000394">
    <property type="protein sequence ID" value="OQX03614.1"/>
    <property type="molecule type" value="Genomic_DNA"/>
</dbReference>
<comment type="caution">
    <text evidence="1">The sequence shown here is derived from an EMBL/GenBank/DDBJ whole genome shotgun (WGS) entry which is preliminary data.</text>
</comment>
<evidence type="ECO:0000313" key="2">
    <source>
        <dbReference type="Proteomes" id="UP000192491"/>
    </source>
</evidence>
<dbReference type="AlphaFoldDB" id="A0A1Y1QEN2"/>
<name>A0A1Y1QEN2_9GAMM</name>
<dbReference type="Pfam" id="PF18905">
    <property type="entry name" value="DUF5661"/>
    <property type="match status" value="1"/>
</dbReference>
<protein>
    <submittedName>
        <fullName evidence="1">Uncharacterized protein</fullName>
    </submittedName>
</protein>
<dbReference type="InterPro" id="IPR043720">
    <property type="entry name" value="DUF5661"/>
</dbReference>
<dbReference type="Proteomes" id="UP000192491">
    <property type="component" value="Unassembled WGS sequence"/>
</dbReference>
<accession>A0A1Y1QEN2</accession>
<organism evidence="1 2">
    <name type="scientific">Thiothrix lacustris</name>
    <dbReference type="NCBI Taxonomy" id="525917"/>
    <lineage>
        <taxon>Bacteria</taxon>
        <taxon>Pseudomonadati</taxon>
        <taxon>Pseudomonadota</taxon>
        <taxon>Gammaproteobacteria</taxon>
        <taxon>Thiotrichales</taxon>
        <taxon>Thiotrichaceae</taxon>
        <taxon>Thiothrix</taxon>
    </lineage>
</organism>
<sequence length="221" mass="24879">MEQRQSKTAQAAENGRGIDGTVEYVIGILKDIDAGKEVYTDFISSQDITDFCELIGFKDTWAGITDSDIATSKDFGIAVVDAKEASIILNILKREIDKGSFVPKSGGDFNTHVLDDFLPKPQGLGHLWEYQFGLRVELEHGRTRGTNVTNNHPLLTGMIVMAHLTEDTLYYARLWVMEVEGELFNARLKGEDISDFQQELEIARRYLVKRETEKYSTLIPA</sequence>
<reference evidence="1 2" key="1">
    <citation type="submission" date="2017-01" db="EMBL/GenBank/DDBJ databases">
        <title>Novel large sulfur bacteria in the metagenomes of groundwater-fed chemosynthetic microbial mats in the Lake Huron basin.</title>
        <authorList>
            <person name="Sharrar A.M."/>
            <person name="Flood B.E."/>
            <person name="Bailey J.V."/>
            <person name="Jones D.S."/>
            <person name="Biddanda B."/>
            <person name="Ruberg S.A."/>
            <person name="Marcus D.N."/>
            <person name="Dick G.J."/>
        </authorList>
    </citation>
    <scope>NUCLEOTIDE SEQUENCE [LARGE SCALE GENOMIC DNA]</scope>
    <source>
        <strain evidence="1">A8</strain>
    </source>
</reference>
<proteinExistence type="predicted"/>
<gene>
    <name evidence="1" type="ORF">BWK73_39055</name>
</gene>
<evidence type="ECO:0000313" key="1">
    <source>
        <dbReference type="EMBL" id="OQX03614.1"/>
    </source>
</evidence>